<evidence type="ECO:0000313" key="2">
    <source>
        <dbReference type="EMBL" id="KAK4360150.1"/>
    </source>
</evidence>
<dbReference type="AlphaFoldDB" id="A0AAE1RYT3"/>
<keyword evidence="3" id="KW-1185">Reference proteome</keyword>
<feature type="region of interest" description="Disordered" evidence="1">
    <location>
        <begin position="274"/>
        <end position="335"/>
    </location>
</feature>
<dbReference type="InterPro" id="IPR044792">
    <property type="entry name" value="TAR1"/>
</dbReference>
<comment type="caution">
    <text evidence="2">The sequence shown here is derived from an EMBL/GenBank/DDBJ whole genome shotgun (WGS) entry which is preliminary data.</text>
</comment>
<feature type="compositionally biased region" description="Basic residues" evidence="1">
    <location>
        <begin position="181"/>
        <end position="192"/>
    </location>
</feature>
<feature type="region of interest" description="Disordered" evidence="1">
    <location>
        <begin position="1"/>
        <end position="67"/>
    </location>
</feature>
<dbReference type="PANTHER" id="PTHR47188">
    <property type="entry name" value="PROTEIN TAR1"/>
    <property type="match status" value="1"/>
</dbReference>
<protein>
    <submittedName>
        <fullName evidence="2">Uncharacterized protein</fullName>
    </submittedName>
</protein>
<dbReference type="Proteomes" id="UP001291623">
    <property type="component" value="Unassembled WGS sequence"/>
</dbReference>
<feature type="compositionally biased region" description="Basic and acidic residues" evidence="1">
    <location>
        <begin position="39"/>
        <end position="48"/>
    </location>
</feature>
<organism evidence="2 3">
    <name type="scientific">Anisodus tanguticus</name>
    <dbReference type="NCBI Taxonomy" id="243964"/>
    <lineage>
        <taxon>Eukaryota</taxon>
        <taxon>Viridiplantae</taxon>
        <taxon>Streptophyta</taxon>
        <taxon>Embryophyta</taxon>
        <taxon>Tracheophyta</taxon>
        <taxon>Spermatophyta</taxon>
        <taxon>Magnoliopsida</taxon>
        <taxon>eudicotyledons</taxon>
        <taxon>Gunneridae</taxon>
        <taxon>Pentapetalae</taxon>
        <taxon>asterids</taxon>
        <taxon>lamiids</taxon>
        <taxon>Solanales</taxon>
        <taxon>Solanaceae</taxon>
        <taxon>Solanoideae</taxon>
        <taxon>Hyoscyameae</taxon>
        <taxon>Anisodus</taxon>
    </lineage>
</organism>
<dbReference type="PANTHER" id="PTHR47188:SF6">
    <property type="entry name" value="PROTEIN TAR1"/>
    <property type="match status" value="1"/>
</dbReference>
<evidence type="ECO:0000313" key="3">
    <source>
        <dbReference type="Proteomes" id="UP001291623"/>
    </source>
</evidence>
<feature type="region of interest" description="Disordered" evidence="1">
    <location>
        <begin position="96"/>
        <end position="221"/>
    </location>
</feature>
<sequence>MSTPWSVFQDGRMGSPQPPSERADAEARRGRARRRRHNRGDGVPRRIESPAFWPPPQSTPVHAPSRSADRLVAVPHPTGRIAAPIRFPPDNFKHSLTLFSKGLGPGPPPRTLLRTTPTTEPPDSKAGPFPLSLAAVTRGILRRERKEGPESERATAAATKTRVGSQPPHAATSVDVDPHLGRPRARGARRPHPPATPPRPRMAARGGGGDATRDAQCARAPPNGFGRATCVQRLDGSRDSRNSHQVSHFATFFIDARAEISVAESRFRFKSKDTSARARARGGGPSIRIPRRFRRAGARSPARAREHAQGTGGSRTEGAPKHPAPARAPPALFQTSSRVVRRAVFRQ</sequence>
<dbReference type="EMBL" id="JAVYJV010000010">
    <property type="protein sequence ID" value="KAK4360150.1"/>
    <property type="molecule type" value="Genomic_DNA"/>
</dbReference>
<name>A0AAE1RYT3_9SOLA</name>
<gene>
    <name evidence="2" type="ORF">RND71_019102</name>
</gene>
<proteinExistence type="predicted"/>
<accession>A0AAE1RYT3</accession>
<evidence type="ECO:0000256" key="1">
    <source>
        <dbReference type="SAM" id="MobiDB-lite"/>
    </source>
</evidence>
<dbReference type="GO" id="GO:0043457">
    <property type="term" value="P:regulation of cellular respiration"/>
    <property type="evidence" value="ECO:0007669"/>
    <property type="project" value="InterPro"/>
</dbReference>
<feature type="compositionally biased region" description="Basic and acidic residues" evidence="1">
    <location>
        <begin position="141"/>
        <end position="153"/>
    </location>
</feature>
<reference evidence="2" key="1">
    <citation type="submission" date="2023-12" db="EMBL/GenBank/DDBJ databases">
        <title>Genome assembly of Anisodus tanguticus.</title>
        <authorList>
            <person name="Wang Y.-J."/>
        </authorList>
    </citation>
    <scope>NUCLEOTIDE SEQUENCE</scope>
    <source>
        <strain evidence="2">KB-2021</strain>
        <tissue evidence="2">Leaf</tissue>
    </source>
</reference>